<keyword evidence="2" id="KW-1185">Reference proteome</keyword>
<comment type="caution">
    <text evidence="1">The sequence shown here is derived from an EMBL/GenBank/DDBJ whole genome shotgun (WGS) entry which is preliminary data.</text>
</comment>
<dbReference type="OrthoDB" id="738440at2"/>
<dbReference type="RefSeq" id="WP_123849130.1">
    <property type="nucleotide sequence ID" value="NZ_RPDH01000003.1"/>
</dbReference>
<dbReference type="Gene3D" id="2.130.10.10">
    <property type="entry name" value="YVTN repeat-like/Quinoprotein amine dehydrogenase"/>
    <property type="match status" value="1"/>
</dbReference>
<dbReference type="EMBL" id="RPDH01000003">
    <property type="protein sequence ID" value="RPE05486.1"/>
    <property type="molecule type" value="Genomic_DNA"/>
</dbReference>
<dbReference type="InterPro" id="IPR015943">
    <property type="entry name" value="WD40/YVTN_repeat-like_dom_sf"/>
</dbReference>
<dbReference type="SUPFAM" id="SSF101898">
    <property type="entry name" value="NHL repeat"/>
    <property type="match status" value="1"/>
</dbReference>
<evidence type="ECO:0000313" key="2">
    <source>
        <dbReference type="Proteomes" id="UP000278351"/>
    </source>
</evidence>
<dbReference type="AlphaFoldDB" id="A0A3N4PB65"/>
<proteinExistence type="predicted"/>
<evidence type="ECO:0008006" key="3">
    <source>
        <dbReference type="Google" id="ProtNLM"/>
    </source>
</evidence>
<accession>A0A3N4PB65</accession>
<dbReference type="Proteomes" id="UP000278351">
    <property type="component" value="Unassembled WGS sequence"/>
</dbReference>
<dbReference type="PROSITE" id="PS51257">
    <property type="entry name" value="PROKAR_LIPOPROTEIN"/>
    <property type="match status" value="1"/>
</dbReference>
<name>A0A3N4PB65_9BACT</name>
<sequence length="395" mass="42486">MKYFLIPIVAICLLCACTKRRADAGGRTAGYDHIAMVTNINTGTTPVAYLGTRSDFSKGTYNNANARQVVSYALAQVYGNDVYLIEARSGDKVKKYTRNMDGTLQEAGSLVMPAASFPYCIAFESAVKAYVSLGNTGKIAVINPATMTQTGLIDLTPYALGDASPDPGVMVYKNGRLYVACLQTSDGYTSMHPAQVLVIDVAGNYGITSITDNRATYAGNASSSGSMFFTENGDLYVLCMSSWGFVPGQKCGFLRIKNGDTKFDPAYFFNISDYVVANIPGSHLDYLHRVEYAGNGIVYATGNIPKLMSNPPDYVKDKTFGAFRADLQNKVLTKLDIPYSNGYAACVLPYENKVYYGMSTNTGVGIFSFDPATNTTSVGPVVSAQGDPSILCAFE</sequence>
<protein>
    <recommendedName>
        <fullName evidence="3">Lipoprotein</fullName>
    </recommendedName>
</protein>
<gene>
    <name evidence="1" type="ORF">EGT74_24180</name>
</gene>
<reference evidence="1 2" key="1">
    <citation type="submission" date="2018-11" db="EMBL/GenBank/DDBJ databases">
        <title>Chitinophaga lutea sp.nov., isolate from arsenic contaminated soil.</title>
        <authorList>
            <person name="Zong Y."/>
        </authorList>
    </citation>
    <scope>NUCLEOTIDE SEQUENCE [LARGE SCALE GENOMIC DNA]</scope>
    <source>
        <strain evidence="1 2">ZY74</strain>
    </source>
</reference>
<evidence type="ECO:0000313" key="1">
    <source>
        <dbReference type="EMBL" id="RPE05486.1"/>
    </source>
</evidence>
<organism evidence="1 2">
    <name type="scientific">Chitinophaga lutea</name>
    <dbReference type="NCBI Taxonomy" id="2488634"/>
    <lineage>
        <taxon>Bacteria</taxon>
        <taxon>Pseudomonadati</taxon>
        <taxon>Bacteroidota</taxon>
        <taxon>Chitinophagia</taxon>
        <taxon>Chitinophagales</taxon>
        <taxon>Chitinophagaceae</taxon>
        <taxon>Chitinophaga</taxon>
    </lineage>
</organism>